<comment type="caution">
    <text evidence="7">The sequence shown here is derived from an EMBL/GenBank/DDBJ whole genome shotgun (WGS) entry which is preliminary data.</text>
</comment>
<dbReference type="GO" id="GO:0008422">
    <property type="term" value="F:beta-glucosidase activity"/>
    <property type="evidence" value="ECO:0007669"/>
    <property type="project" value="UniProtKB-EC"/>
</dbReference>
<dbReference type="GO" id="GO:0005829">
    <property type="term" value="C:cytosol"/>
    <property type="evidence" value="ECO:0007669"/>
    <property type="project" value="TreeGrafter"/>
</dbReference>
<dbReference type="SUPFAM" id="SSF51445">
    <property type="entry name" value="(Trans)glycosidases"/>
    <property type="match status" value="1"/>
</dbReference>
<evidence type="ECO:0000313" key="7">
    <source>
        <dbReference type="EMBL" id="MCS5727646.1"/>
    </source>
</evidence>
<evidence type="ECO:0000256" key="1">
    <source>
        <dbReference type="ARBA" id="ARBA00010838"/>
    </source>
</evidence>
<comment type="similarity">
    <text evidence="1 6">Belongs to the glycosyl hydrolase 1 family.</text>
</comment>
<name>A0AA41XKN2_9MICO</name>
<dbReference type="AlphaFoldDB" id="A0AA41XKN2"/>
<keyword evidence="4" id="KW-0326">Glycosidase</keyword>
<evidence type="ECO:0000256" key="4">
    <source>
        <dbReference type="ARBA" id="ARBA00023295"/>
    </source>
</evidence>
<feature type="active site" description="Nucleophile" evidence="5">
    <location>
        <position position="377"/>
    </location>
</feature>
<dbReference type="PROSITE" id="PS00572">
    <property type="entry name" value="GLYCOSYL_HYDROL_F1_1"/>
    <property type="match status" value="1"/>
</dbReference>
<dbReference type="GO" id="GO:0016052">
    <property type="term" value="P:carbohydrate catabolic process"/>
    <property type="evidence" value="ECO:0007669"/>
    <property type="project" value="TreeGrafter"/>
</dbReference>
<protein>
    <recommendedName>
        <fullName evidence="2">beta-glucosidase</fullName>
        <ecNumber evidence="2">3.2.1.21</ecNumber>
    </recommendedName>
</protein>
<dbReference type="PRINTS" id="PR00131">
    <property type="entry name" value="GLHYDRLASE1"/>
</dbReference>
<evidence type="ECO:0000256" key="2">
    <source>
        <dbReference type="ARBA" id="ARBA00012744"/>
    </source>
</evidence>
<gene>
    <name evidence="7" type="ORF">N1028_17260</name>
</gene>
<keyword evidence="8" id="KW-1185">Reference proteome</keyword>
<dbReference type="Proteomes" id="UP001165587">
    <property type="component" value="Unassembled WGS sequence"/>
</dbReference>
<dbReference type="Gene3D" id="3.20.20.80">
    <property type="entry name" value="Glycosidases"/>
    <property type="match status" value="1"/>
</dbReference>
<evidence type="ECO:0000256" key="3">
    <source>
        <dbReference type="ARBA" id="ARBA00022801"/>
    </source>
</evidence>
<dbReference type="FunFam" id="3.20.20.80:FF:000004">
    <property type="entry name" value="Beta-glucosidase 6-phospho-beta-glucosidase"/>
    <property type="match status" value="1"/>
</dbReference>
<evidence type="ECO:0000256" key="5">
    <source>
        <dbReference type="PROSITE-ProRule" id="PRU10055"/>
    </source>
</evidence>
<reference evidence="7" key="1">
    <citation type="submission" date="2022-08" db="EMBL/GenBank/DDBJ databases">
        <authorList>
            <person name="Deng Y."/>
            <person name="Han X.-F."/>
            <person name="Zhang Y.-Q."/>
        </authorList>
    </citation>
    <scope>NUCLEOTIDE SEQUENCE</scope>
    <source>
        <strain evidence="7">CPCC 203407</strain>
    </source>
</reference>
<keyword evidence="3" id="KW-0378">Hydrolase</keyword>
<dbReference type="EMBL" id="JANLCK010000013">
    <property type="protein sequence ID" value="MCS5727646.1"/>
    <property type="molecule type" value="Genomic_DNA"/>
</dbReference>
<proteinExistence type="inferred from homology"/>
<evidence type="ECO:0000256" key="6">
    <source>
        <dbReference type="RuleBase" id="RU003690"/>
    </source>
</evidence>
<dbReference type="InterPro" id="IPR018120">
    <property type="entry name" value="Glyco_hydro_1_AS"/>
</dbReference>
<dbReference type="EC" id="3.2.1.21" evidence="2"/>
<sequence>MRSPEERREFARDLAGRLPEGFVLGTATSAFQIEGATHEGGRGESVWDAFTNQRGRILDGSTADRAADHLHRYTEDVELLRDLGADAYRFSFSWPRLQPEGKGALRQEGLDVYRRLLDALDGAGVQSFATLFHWDTPTALPGGWFNRDTALRFGDLAFALGEEFGDRIGHWATVNEPATVTLQGHALGVHAPGATRLFDALPAAHHLLLGHGVAVQALRAADVRGGVGIVNVHSPVVPATADEPDVVFAGLFDLLHNRIFTDPVLLGHYPEPPEGFAPLFDALTEADPADLAIIAQPLDFFGLNYYMPTRIAAGSGGSSTPDGESPAMAKLPFHLAPWPEFDRTGFGWPIAPEFLGTALDELAERYGSLLPPVYITENGASFPDLVELAEDDGTPFVADGRRIDYLAEHLDAAIRAVTGGGAASAIDLRGYFAWSLLDNFEWAAGYTQRFGLVHVDFDEFTRTPKDSYRWFRLLAESR</sequence>
<accession>A0AA41XKN2</accession>
<organism evidence="7 8">
    <name type="scientific">Herbiconiux oxytropis</name>
    <dbReference type="NCBI Taxonomy" id="2970915"/>
    <lineage>
        <taxon>Bacteria</taxon>
        <taxon>Bacillati</taxon>
        <taxon>Actinomycetota</taxon>
        <taxon>Actinomycetes</taxon>
        <taxon>Micrococcales</taxon>
        <taxon>Microbacteriaceae</taxon>
        <taxon>Herbiconiux</taxon>
    </lineage>
</organism>
<dbReference type="Pfam" id="PF00232">
    <property type="entry name" value="Glyco_hydro_1"/>
    <property type="match status" value="1"/>
</dbReference>
<dbReference type="InterPro" id="IPR001360">
    <property type="entry name" value="Glyco_hydro_1"/>
</dbReference>
<dbReference type="PANTHER" id="PTHR10353:SF36">
    <property type="entry name" value="LP05116P"/>
    <property type="match status" value="1"/>
</dbReference>
<dbReference type="PANTHER" id="PTHR10353">
    <property type="entry name" value="GLYCOSYL HYDROLASE"/>
    <property type="match status" value="1"/>
</dbReference>
<evidence type="ECO:0000313" key="8">
    <source>
        <dbReference type="Proteomes" id="UP001165587"/>
    </source>
</evidence>
<dbReference type="InterPro" id="IPR017853">
    <property type="entry name" value="GH"/>
</dbReference>
<dbReference type="RefSeq" id="WP_259530656.1">
    <property type="nucleotide sequence ID" value="NZ_JANLCK010000013.1"/>
</dbReference>